<gene>
    <name evidence="5" type="ORF">SAMN05443637_12283</name>
</gene>
<reference evidence="5 6" key="1">
    <citation type="submission" date="2016-11" db="EMBL/GenBank/DDBJ databases">
        <authorList>
            <person name="Jaros S."/>
            <person name="Januszkiewicz K."/>
            <person name="Wedrychowicz H."/>
        </authorList>
    </citation>
    <scope>NUCLEOTIDE SEQUENCE [LARGE SCALE GENOMIC DNA]</scope>
    <source>
        <strain evidence="5 6">DSM 43832</strain>
    </source>
</reference>
<dbReference type="GO" id="GO:0016829">
    <property type="term" value="F:lyase activity"/>
    <property type="evidence" value="ECO:0007669"/>
    <property type="project" value="UniProtKB-KW"/>
</dbReference>
<dbReference type="Gene3D" id="3.20.20.60">
    <property type="entry name" value="Phosphoenolpyruvate-binding domains"/>
    <property type="match status" value="2"/>
</dbReference>
<protein>
    <submittedName>
        <fullName evidence="5">Citrate lyase beta subunit</fullName>
    </submittedName>
</protein>
<keyword evidence="6" id="KW-1185">Reference proteome</keyword>
<dbReference type="OrthoDB" id="348111at2"/>
<dbReference type="Proteomes" id="UP000184363">
    <property type="component" value="Unassembled WGS sequence"/>
</dbReference>
<evidence type="ECO:0000256" key="3">
    <source>
        <dbReference type="ARBA" id="ARBA00022842"/>
    </source>
</evidence>
<dbReference type="STRING" id="1848.SAMN05443637_12283"/>
<proteinExistence type="predicted"/>
<evidence type="ECO:0000313" key="6">
    <source>
        <dbReference type="Proteomes" id="UP000184363"/>
    </source>
</evidence>
<dbReference type="GO" id="GO:0000287">
    <property type="term" value="F:magnesium ion binding"/>
    <property type="evidence" value="ECO:0007669"/>
    <property type="project" value="TreeGrafter"/>
</dbReference>
<dbReference type="EMBL" id="FRAP01000022">
    <property type="protein sequence ID" value="SHL25389.1"/>
    <property type="molecule type" value="Genomic_DNA"/>
</dbReference>
<keyword evidence="5" id="KW-0456">Lyase</keyword>
<dbReference type="InterPro" id="IPR011206">
    <property type="entry name" value="Citrate_lyase_beta/mcl1/mcl2"/>
</dbReference>
<dbReference type="InterPro" id="IPR039480">
    <property type="entry name" value="C-C_Bond_Lyase-like"/>
</dbReference>
<dbReference type="InterPro" id="IPR040442">
    <property type="entry name" value="Pyrv_kinase-like_dom_sf"/>
</dbReference>
<feature type="binding site" evidence="4">
    <location>
        <position position="200"/>
    </location>
    <ligand>
        <name>Mg(2+)</name>
        <dbReference type="ChEBI" id="CHEBI:18420"/>
    </ligand>
</feature>
<evidence type="ECO:0000256" key="1">
    <source>
        <dbReference type="ARBA" id="ARBA00001946"/>
    </source>
</evidence>
<evidence type="ECO:0000313" key="5">
    <source>
        <dbReference type="EMBL" id="SHL25389.1"/>
    </source>
</evidence>
<dbReference type="InterPro" id="IPR015813">
    <property type="entry name" value="Pyrv/PenolPyrv_kinase-like_dom"/>
</dbReference>
<keyword evidence="3 4" id="KW-0460">Magnesium</keyword>
<dbReference type="PANTHER" id="PTHR32308">
    <property type="entry name" value="LYASE BETA SUBUNIT, PUTATIVE (AFU_ORTHOLOGUE AFUA_4G13030)-RELATED"/>
    <property type="match status" value="1"/>
</dbReference>
<dbReference type="PIRSF" id="PIRSF015582">
    <property type="entry name" value="Cit_lyase_B"/>
    <property type="match status" value="1"/>
</dbReference>
<accession>A0A1M6Z4W0</accession>
<sequence length="386" mass="42051">MRHFGHLGPSAEESLFELPPEEFHRDSGADFLAVALGATLYMPADRPTLPADITKQAAAGVTSVVVCLEDAIADEQVAAAEDNLVATLTEFADLGTPLPLLFVRVRDPQQIPSLVRRLGSAAGVVDGFVLPKFTATGGVEYLHAVDRADRVVGRMFYVMPVVESGAALYAETRVDELTRMRAVLHRDRERVLAVRIGATDLCSYFGLRRSPDVSIYDIKVVADLIADVVNVFGRVDGSGFAVSGPVWEYFTDVERLFKPQLRATPFHEHDVPELRGHLLSRALDGLIREVQLDRANGLTGKTTIHPSHVAVVNALSVVPWEEYRDAMDVLGAGRASGVMSSEKRNKMNEIRPHTAWARATADRARAFGVAREGVSFVDLLAAGMGR</sequence>
<dbReference type="GO" id="GO:0006107">
    <property type="term" value="P:oxaloacetate metabolic process"/>
    <property type="evidence" value="ECO:0007669"/>
    <property type="project" value="TreeGrafter"/>
</dbReference>
<name>A0A1M6Z4W0_PSETH</name>
<dbReference type="Pfam" id="PF15617">
    <property type="entry name" value="C-C_Bond_Lyase"/>
    <property type="match status" value="1"/>
</dbReference>
<comment type="cofactor">
    <cofactor evidence="1">
        <name>Mg(2+)</name>
        <dbReference type="ChEBI" id="CHEBI:18420"/>
    </cofactor>
</comment>
<evidence type="ECO:0000256" key="2">
    <source>
        <dbReference type="ARBA" id="ARBA00022723"/>
    </source>
</evidence>
<dbReference type="AlphaFoldDB" id="A0A1M6Z4W0"/>
<organism evidence="5 6">
    <name type="scientific">Pseudonocardia thermophila</name>
    <dbReference type="NCBI Taxonomy" id="1848"/>
    <lineage>
        <taxon>Bacteria</taxon>
        <taxon>Bacillati</taxon>
        <taxon>Actinomycetota</taxon>
        <taxon>Actinomycetes</taxon>
        <taxon>Pseudonocardiales</taxon>
        <taxon>Pseudonocardiaceae</taxon>
        <taxon>Pseudonocardia</taxon>
    </lineage>
</organism>
<evidence type="ECO:0000256" key="4">
    <source>
        <dbReference type="PIRSR" id="PIRSR015582-2"/>
    </source>
</evidence>
<dbReference type="PANTHER" id="PTHR32308:SF10">
    <property type="entry name" value="CITRATE LYASE SUBUNIT BETA"/>
    <property type="match status" value="1"/>
</dbReference>
<keyword evidence="2 4" id="KW-0479">Metal-binding</keyword>
<dbReference type="RefSeq" id="WP_073459704.1">
    <property type="nucleotide sequence ID" value="NZ_CALGVN010000007.1"/>
</dbReference>
<dbReference type="SUPFAM" id="SSF51621">
    <property type="entry name" value="Phosphoenolpyruvate/pyruvate domain"/>
    <property type="match status" value="1"/>
</dbReference>